<dbReference type="InterPro" id="IPR041231">
    <property type="entry name" value="FlgA_N"/>
</dbReference>
<comment type="subcellular location">
    <subcellularLocation>
        <location evidence="1 7">Periplasm</location>
    </subcellularLocation>
</comment>
<dbReference type="InterPro" id="IPR013974">
    <property type="entry name" value="SAF"/>
</dbReference>
<gene>
    <name evidence="9" type="ORF">VST7929_02040</name>
</gene>
<name>A0ABM8ZUY8_9VIBR</name>
<keyword evidence="7" id="KW-1005">Bacterial flagellum biogenesis</keyword>
<evidence type="ECO:0000256" key="4">
    <source>
        <dbReference type="ARBA" id="ARBA00022729"/>
    </source>
</evidence>
<evidence type="ECO:0000256" key="3">
    <source>
        <dbReference type="ARBA" id="ARBA00014754"/>
    </source>
</evidence>
<dbReference type="NCBIfam" id="TIGR03170">
    <property type="entry name" value="flgA_cterm"/>
    <property type="match status" value="1"/>
</dbReference>
<protein>
    <recommendedName>
        <fullName evidence="3 7">Flagella basal body P-ring formation protein FlgA</fullName>
    </recommendedName>
</protein>
<dbReference type="EMBL" id="CAKLDI010000001">
    <property type="protein sequence ID" value="CAH0534139.1"/>
    <property type="molecule type" value="Genomic_DNA"/>
</dbReference>
<evidence type="ECO:0000256" key="7">
    <source>
        <dbReference type="RuleBase" id="RU362063"/>
    </source>
</evidence>
<keyword evidence="10" id="KW-1185">Reference proteome</keyword>
<evidence type="ECO:0000256" key="1">
    <source>
        <dbReference type="ARBA" id="ARBA00004418"/>
    </source>
</evidence>
<sequence>MIQRTTHSSGNKVTSLFRFIGIISLCLSFNLHAATQSQIDAVRSAALETVYGQVAEPEHGELALEANRIDSRLKLTHCPEPLITSIPGSQNIQSNVTVLVRCEPDNWQVYVPVRVKVLVPMVVATRPLARGAMITAADLDLQMLDSRHIRGHIYTDARQIIGSRIKRNVGMGQAVQSNDICVVCRNDTVIITAQGGGLSVIAKGTALSDGTEGEEVRVRNSKSRRIIDGVVTGVGEVRVLF</sequence>
<dbReference type="Gene3D" id="2.30.30.760">
    <property type="match status" value="1"/>
</dbReference>
<comment type="similarity">
    <text evidence="2 7">Belongs to the FlgA family.</text>
</comment>
<dbReference type="Pfam" id="PF13144">
    <property type="entry name" value="ChapFlgA"/>
    <property type="match status" value="1"/>
</dbReference>
<dbReference type="CDD" id="cd11614">
    <property type="entry name" value="SAF_CpaB_FlgA_like"/>
    <property type="match status" value="1"/>
</dbReference>
<organism evidence="9 10">
    <name type="scientific">Vibrio stylophorae</name>
    <dbReference type="NCBI Taxonomy" id="659351"/>
    <lineage>
        <taxon>Bacteria</taxon>
        <taxon>Pseudomonadati</taxon>
        <taxon>Pseudomonadota</taxon>
        <taxon>Gammaproteobacteria</taxon>
        <taxon>Vibrionales</taxon>
        <taxon>Vibrionaceae</taxon>
        <taxon>Vibrio</taxon>
    </lineage>
</organism>
<dbReference type="PANTHER" id="PTHR36307">
    <property type="entry name" value="FLAGELLA BASAL BODY P-RING FORMATION PROTEIN FLGA"/>
    <property type="match status" value="1"/>
</dbReference>
<comment type="function">
    <text evidence="6 7">Involved in the assembly process of the P-ring formation. It may associate with FlgF on the rod constituting a structure essential for the P-ring assembly or may act as a modulator protein for the P-ring assembly.</text>
</comment>
<comment type="caution">
    <text evidence="9">The sequence shown here is derived from an EMBL/GenBank/DDBJ whole genome shotgun (WGS) entry which is preliminary data.</text>
</comment>
<evidence type="ECO:0000256" key="2">
    <source>
        <dbReference type="ARBA" id="ARBA00010474"/>
    </source>
</evidence>
<keyword evidence="5 7" id="KW-0574">Periplasm</keyword>
<dbReference type="RefSeq" id="WP_237466538.1">
    <property type="nucleotide sequence ID" value="NZ_CAKLDI010000001.1"/>
</dbReference>
<feature type="chain" id="PRO_5044996869" description="Flagella basal body P-ring formation protein FlgA" evidence="7">
    <location>
        <begin position="34"/>
        <end position="241"/>
    </location>
</feature>
<reference evidence="9" key="1">
    <citation type="submission" date="2021-11" db="EMBL/GenBank/DDBJ databases">
        <authorList>
            <person name="Rodrigo-Torres L."/>
            <person name="Arahal R. D."/>
            <person name="Lucena T."/>
        </authorList>
    </citation>
    <scope>NUCLEOTIDE SEQUENCE</scope>
    <source>
        <strain evidence="9">CECT 7929</strain>
    </source>
</reference>
<dbReference type="PANTHER" id="PTHR36307:SF1">
    <property type="entry name" value="FLAGELLA BASAL BODY P-RING FORMATION PROTEIN FLGA"/>
    <property type="match status" value="1"/>
</dbReference>
<dbReference type="SMART" id="SM00858">
    <property type="entry name" value="SAF"/>
    <property type="match status" value="1"/>
</dbReference>
<dbReference type="Gene3D" id="3.90.1210.10">
    <property type="entry name" value="Antifreeze-like/N-acetylneuraminic acid synthase C-terminal domain"/>
    <property type="match status" value="1"/>
</dbReference>
<keyword evidence="4 7" id="KW-0732">Signal</keyword>
<evidence type="ECO:0000256" key="5">
    <source>
        <dbReference type="ARBA" id="ARBA00022764"/>
    </source>
</evidence>
<feature type="signal peptide" evidence="7">
    <location>
        <begin position="1"/>
        <end position="33"/>
    </location>
</feature>
<feature type="domain" description="SAF" evidence="8">
    <location>
        <begin position="119"/>
        <end position="181"/>
    </location>
</feature>
<dbReference type="InterPro" id="IPR039246">
    <property type="entry name" value="Flagellar_FlgA"/>
</dbReference>
<evidence type="ECO:0000313" key="9">
    <source>
        <dbReference type="EMBL" id="CAH0534139.1"/>
    </source>
</evidence>
<accession>A0ABM8ZUY8</accession>
<evidence type="ECO:0000259" key="8">
    <source>
        <dbReference type="SMART" id="SM00858"/>
    </source>
</evidence>
<dbReference type="Proteomes" id="UP000838672">
    <property type="component" value="Unassembled WGS sequence"/>
</dbReference>
<proteinExistence type="inferred from homology"/>
<evidence type="ECO:0000256" key="6">
    <source>
        <dbReference type="ARBA" id="ARBA00025643"/>
    </source>
</evidence>
<dbReference type="Pfam" id="PF17656">
    <property type="entry name" value="ChapFlgA_N"/>
    <property type="match status" value="1"/>
</dbReference>
<dbReference type="InterPro" id="IPR017585">
    <property type="entry name" value="SAF_FlgA"/>
</dbReference>
<evidence type="ECO:0000313" key="10">
    <source>
        <dbReference type="Proteomes" id="UP000838672"/>
    </source>
</evidence>